<keyword evidence="3" id="KW-0176">Collagen</keyword>
<organism evidence="3 4">
    <name type="scientific">Actinoplanes friuliensis DSM 7358</name>
    <dbReference type="NCBI Taxonomy" id="1246995"/>
    <lineage>
        <taxon>Bacteria</taxon>
        <taxon>Bacillati</taxon>
        <taxon>Actinomycetota</taxon>
        <taxon>Actinomycetes</taxon>
        <taxon>Micromonosporales</taxon>
        <taxon>Micromonosporaceae</taxon>
        <taxon>Actinoplanes</taxon>
    </lineage>
</organism>
<dbReference type="EMBL" id="CP006272">
    <property type="protein sequence ID" value="AGZ38405.1"/>
    <property type="molecule type" value="Genomic_DNA"/>
</dbReference>
<feature type="transmembrane region" description="Helical" evidence="2">
    <location>
        <begin position="147"/>
        <end position="172"/>
    </location>
</feature>
<dbReference type="eggNOG" id="ENOG502ZAA0">
    <property type="taxonomic scope" value="Bacteria"/>
</dbReference>
<dbReference type="PATRIC" id="fig|1246995.3.peg.118"/>
<feature type="transmembrane region" description="Helical" evidence="2">
    <location>
        <begin position="20"/>
        <end position="45"/>
    </location>
</feature>
<feature type="compositionally biased region" description="Pro residues" evidence="1">
    <location>
        <begin position="193"/>
        <end position="204"/>
    </location>
</feature>
<sequence length="268" mass="26596">MQPPIAAAAPTTEPRRPVSVAFASILLIVMAVAGLAYAVATLAVAPGTVDRFRAAAGSGSADVDGYVTVVWIVAAFSVVLAVILFALFIVLALGLRRGSNAARIATWVVVGLGLVAGCGTTISMAVQRGGDDAQGTLGAALADAYPASWLGLNVVVSVAQVLGYLLVGVLLLTSPGTFFGRAPKALPPDPFAAPAPGGYPPPPAGYGLPPSAGYGPPAPGGWSAPPAGGYGSPYPSAPPAAGQPIPPGQPASPPQPGPDDEYWSRPSS</sequence>
<reference evidence="3 4" key="1">
    <citation type="journal article" date="2014" name="J. Biotechnol.">
        <title>Complete genome sequence of the actinobacterium Actinoplanes friuliensis HAG 010964, producer of the lipopeptide antibiotic friulimycin.</title>
        <authorList>
            <person name="Ruckert C."/>
            <person name="Szczepanowski R."/>
            <person name="Albersmeier A."/>
            <person name="Goesmann A."/>
            <person name="Fischer N."/>
            <person name="Steinkamper A."/>
            <person name="Puhler A."/>
            <person name="Biener R."/>
            <person name="Schwartz D."/>
            <person name="Kalinowski J."/>
        </authorList>
    </citation>
    <scope>NUCLEOTIDE SEQUENCE [LARGE SCALE GENOMIC DNA]</scope>
    <source>
        <strain evidence="3 4">DSM 7358</strain>
    </source>
</reference>
<feature type="transmembrane region" description="Helical" evidence="2">
    <location>
        <begin position="65"/>
        <end position="92"/>
    </location>
</feature>
<gene>
    <name evidence="3" type="ORF">AFR_00580</name>
</gene>
<keyword evidence="2" id="KW-1133">Transmembrane helix</keyword>
<evidence type="ECO:0000313" key="4">
    <source>
        <dbReference type="Proteomes" id="UP000017746"/>
    </source>
</evidence>
<keyword evidence="4" id="KW-1185">Reference proteome</keyword>
<accession>U5VRP8</accession>
<dbReference type="AlphaFoldDB" id="U5VRP8"/>
<evidence type="ECO:0000256" key="2">
    <source>
        <dbReference type="SAM" id="Phobius"/>
    </source>
</evidence>
<proteinExistence type="predicted"/>
<feature type="region of interest" description="Disordered" evidence="1">
    <location>
        <begin position="193"/>
        <end position="268"/>
    </location>
</feature>
<name>U5VRP8_9ACTN</name>
<feature type="transmembrane region" description="Helical" evidence="2">
    <location>
        <begin position="104"/>
        <end position="127"/>
    </location>
</feature>
<dbReference type="Proteomes" id="UP000017746">
    <property type="component" value="Chromosome"/>
</dbReference>
<dbReference type="HOGENOM" id="CLU_1025390_0_0_11"/>
<evidence type="ECO:0000313" key="3">
    <source>
        <dbReference type="EMBL" id="AGZ38405.1"/>
    </source>
</evidence>
<evidence type="ECO:0000256" key="1">
    <source>
        <dbReference type="SAM" id="MobiDB-lite"/>
    </source>
</evidence>
<keyword evidence="2" id="KW-0812">Transmembrane</keyword>
<dbReference type="STRING" id="1246995.AFR_00580"/>
<dbReference type="KEGG" id="afs:AFR_00580"/>
<feature type="compositionally biased region" description="Pro residues" evidence="1">
    <location>
        <begin position="244"/>
        <end position="257"/>
    </location>
</feature>
<feature type="compositionally biased region" description="Low complexity" evidence="1">
    <location>
        <begin position="205"/>
        <end position="227"/>
    </location>
</feature>
<keyword evidence="2" id="KW-0472">Membrane</keyword>
<protein>
    <submittedName>
        <fullName evidence="3">Collagen alpha-6(VI) chain</fullName>
    </submittedName>
</protein>